<organism evidence="2 3">
    <name type="scientific">Malus baccata</name>
    <name type="common">Siberian crab apple</name>
    <name type="synonym">Pyrus baccata</name>
    <dbReference type="NCBI Taxonomy" id="106549"/>
    <lineage>
        <taxon>Eukaryota</taxon>
        <taxon>Viridiplantae</taxon>
        <taxon>Streptophyta</taxon>
        <taxon>Embryophyta</taxon>
        <taxon>Tracheophyta</taxon>
        <taxon>Spermatophyta</taxon>
        <taxon>Magnoliopsida</taxon>
        <taxon>eudicotyledons</taxon>
        <taxon>Gunneridae</taxon>
        <taxon>Pentapetalae</taxon>
        <taxon>rosids</taxon>
        <taxon>fabids</taxon>
        <taxon>Rosales</taxon>
        <taxon>Rosaceae</taxon>
        <taxon>Amygdaloideae</taxon>
        <taxon>Maleae</taxon>
        <taxon>Malus</taxon>
    </lineage>
</organism>
<feature type="region of interest" description="Disordered" evidence="1">
    <location>
        <begin position="48"/>
        <end position="99"/>
    </location>
</feature>
<keyword evidence="3" id="KW-1185">Reference proteome</keyword>
<comment type="caution">
    <text evidence="2">The sequence shown here is derived from an EMBL/GenBank/DDBJ whole genome shotgun (WGS) entry which is preliminary data.</text>
</comment>
<accession>A0A540LSV0</accession>
<dbReference type="EMBL" id="VIEB01000477">
    <property type="protein sequence ID" value="TQD89488.1"/>
    <property type="molecule type" value="Genomic_DNA"/>
</dbReference>
<evidence type="ECO:0000313" key="2">
    <source>
        <dbReference type="EMBL" id="TQD89488.1"/>
    </source>
</evidence>
<name>A0A540LSV0_MALBA</name>
<proteinExistence type="predicted"/>
<dbReference type="AlphaFoldDB" id="A0A540LSV0"/>
<sequence length="99" mass="11223">MNMQQIRKEMASSFRFGWVQSQQRPEHRFVDDPDAYDRHMGIEPGRYEWYEGMDPKDRKPSDQPASSDPIPGSRFVTTSGPISSLGFGGFQSGPHFGAQ</sequence>
<evidence type="ECO:0000313" key="3">
    <source>
        <dbReference type="Proteomes" id="UP000315295"/>
    </source>
</evidence>
<dbReference type="Proteomes" id="UP000315295">
    <property type="component" value="Unassembled WGS sequence"/>
</dbReference>
<protein>
    <submittedName>
        <fullName evidence="2">Uncharacterized protein</fullName>
    </submittedName>
</protein>
<evidence type="ECO:0000256" key="1">
    <source>
        <dbReference type="SAM" id="MobiDB-lite"/>
    </source>
</evidence>
<reference evidence="2 3" key="1">
    <citation type="journal article" date="2019" name="G3 (Bethesda)">
        <title>Sequencing of a Wild Apple (Malus baccata) Genome Unravels the Differences Between Cultivated and Wild Apple Species Regarding Disease Resistance and Cold Tolerance.</title>
        <authorList>
            <person name="Chen X."/>
        </authorList>
    </citation>
    <scope>NUCLEOTIDE SEQUENCE [LARGE SCALE GENOMIC DNA]</scope>
    <source>
        <strain evidence="3">cv. Shandingzi</strain>
        <tissue evidence="2">Leaves</tissue>
    </source>
</reference>
<gene>
    <name evidence="2" type="ORF">C1H46_024954</name>
</gene>
<feature type="compositionally biased region" description="Basic and acidic residues" evidence="1">
    <location>
        <begin position="48"/>
        <end position="61"/>
    </location>
</feature>